<comment type="caution">
    <text evidence="2">The sequence shown here is derived from an EMBL/GenBank/DDBJ whole genome shotgun (WGS) entry which is preliminary data.</text>
</comment>
<dbReference type="AlphaFoldDB" id="A0A6J7ZKU3"/>
<protein>
    <recommendedName>
        <fullName evidence="1">CHAT domain-containing protein</fullName>
    </recommendedName>
</protein>
<dbReference type="InterPro" id="IPR024983">
    <property type="entry name" value="CHAT_dom"/>
</dbReference>
<feature type="domain" description="CHAT" evidence="1">
    <location>
        <begin position="2"/>
        <end position="61"/>
    </location>
</feature>
<dbReference type="EMBL" id="LR812490">
    <property type="protein sequence ID" value="CAC5344455.1"/>
    <property type="molecule type" value="Genomic_DNA"/>
</dbReference>
<organism evidence="2 3">
    <name type="scientific">Planktothrix rubescens CCAP 1459/22</name>
    <dbReference type="NCBI Taxonomy" id="329571"/>
    <lineage>
        <taxon>Bacteria</taxon>
        <taxon>Bacillati</taxon>
        <taxon>Cyanobacteriota</taxon>
        <taxon>Cyanophyceae</taxon>
        <taxon>Oscillatoriophycideae</taxon>
        <taxon>Oscillatoriales</taxon>
        <taxon>Microcoleaceae</taxon>
        <taxon>Planktothrix</taxon>
    </lineage>
</organism>
<name>A0A6J7ZKU3_PLARU</name>
<evidence type="ECO:0000313" key="3">
    <source>
        <dbReference type="Proteomes" id="UP000196521"/>
    </source>
</evidence>
<reference evidence="2" key="1">
    <citation type="submission" date="2020-05" db="EMBL/GenBank/DDBJ databases">
        <authorList>
            <consortium name="Genoscope - CEA"/>
            <person name="William W."/>
        </authorList>
    </citation>
    <scope>NUCLEOTIDE SEQUENCE [LARGE SCALE GENOMIC DNA]</scope>
    <source>
        <strain evidence="2">PCC 7821</strain>
    </source>
</reference>
<dbReference type="EMBL" id="CZCZ02000014">
    <property type="protein sequence ID" value="CAC5344455.1"/>
    <property type="molecule type" value="Genomic_DNA"/>
</dbReference>
<sequence length="63" mass="7433">MATLWQVNDTSTASLMAEFYRELIQPQVTKSQALRQAQLKLLQQPQYQDPYYWAPFVLVGNWQ</sequence>
<accession>A0A6J7ZKU3</accession>
<keyword evidence="3" id="KW-1185">Reference proteome</keyword>
<proteinExistence type="predicted"/>
<dbReference type="Proteomes" id="UP000196521">
    <property type="component" value="Chromosome"/>
</dbReference>
<dbReference type="Pfam" id="PF12770">
    <property type="entry name" value="CHAT"/>
    <property type="match status" value="1"/>
</dbReference>
<evidence type="ECO:0000259" key="1">
    <source>
        <dbReference type="Pfam" id="PF12770"/>
    </source>
</evidence>
<gene>
    <name evidence="2" type="ORF">PLAN_40870</name>
</gene>
<evidence type="ECO:0000313" key="2">
    <source>
        <dbReference type="EMBL" id="CAC5344455.1"/>
    </source>
</evidence>